<accession>A0A370BJ58</accession>
<sequence>MVRDGPPSLPAARRRLARTAENADADRRIRSAARRGNRLRRPAERGRSTHRALALRRPDARLRPADPRHRPGPPRRGRHRAPHRGRTARVARGDAVTPPRTAALTLYRHAPTDSNGAGVYMGSRDLPPMESGLGAAAAAAPRDGAEHFTRFYCSPLRRAARTAEVMFPGAAIEPDPRLAERSLGQWEGMAHADVRERHPEAFLPSGHLDPRFTPPGGEDLTAFLARTTDFLAQMDRLDRDERVVAVSHNGWIRSALHLAGSFPVEEIFAASVPFAVPVLIPLGHFAARADHPLGSRP</sequence>
<gene>
    <name evidence="3" type="ORF">DVH02_03735</name>
</gene>
<dbReference type="SUPFAM" id="SSF53254">
    <property type="entry name" value="Phosphoglycerate mutase-like"/>
    <property type="match status" value="1"/>
</dbReference>
<dbReference type="CDD" id="cd07067">
    <property type="entry name" value="HP_PGM_like"/>
    <property type="match status" value="1"/>
</dbReference>
<dbReference type="InterPro" id="IPR051695">
    <property type="entry name" value="Phosphoglycerate_Mutase"/>
</dbReference>
<protein>
    <submittedName>
        <fullName evidence="3">Histidine phosphatase family protein</fullName>
    </submittedName>
</protein>
<dbReference type="PANTHER" id="PTHR46517">
    <property type="entry name" value="FRUCTOSE-2,6-BISPHOSPHATASE TIGAR"/>
    <property type="match status" value="1"/>
</dbReference>
<feature type="compositionally biased region" description="Basic residues" evidence="2">
    <location>
        <begin position="70"/>
        <end position="89"/>
    </location>
</feature>
<evidence type="ECO:0000256" key="1">
    <source>
        <dbReference type="ARBA" id="ARBA00022801"/>
    </source>
</evidence>
<evidence type="ECO:0000313" key="4">
    <source>
        <dbReference type="Proteomes" id="UP000253741"/>
    </source>
</evidence>
<reference evidence="3 4" key="1">
    <citation type="submission" date="2018-07" db="EMBL/GenBank/DDBJ databases">
        <title>Streptomyces species from bats.</title>
        <authorList>
            <person name="Dunlap C."/>
        </authorList>
    </citation>
    <scope>NUCLEOTIDE SEQUENCE [LARGE SCALE GENOMIC DNA]</scope>
    <source>
        <strain evidence="3 4">AC230</strain>
    </source>
</reference>
<feature type="compositionally biased region" description="Basic and acidic residues" evidence="2">
    <location>
        <begin position="56"/>
        <end position="69"/>
    </location>
</feature>
<proteinExistence type="predicted"/>
<dbReference type="GO" id="GO:0045820">
    <property type="term" value="P:negative regulation of glycolytic process"/>
    <property type="evidence" value="ECO:0007669"/>
    <property type="project" value="TreeGrafter"/>
</dbReference>
<dbReference type="Pfam" id="PF00300">
    <property type="entry name" value="His_Phos_1"/>
    <property type="match status" value="1"/>
</dbReference>
<dbReference type="GO" id="GO:0004331">
    <property type="term" value="F:fructose-2,6-bisphosphate 2-phosphatase activity"/>
    <property type="evidence" value="ECO:0007669"/>
    <property type="project" value="TreeGrafter"/>
</dbReference>
<feature type="region of interest" description="Disordered" evidence="2">
    <location>
        <begin position="1"/>
        <end position="93"/>
    </location>
</feature>
<dbReference type="SMART" id="SM00855">
    <property type="entry name" value="PGAM"/>
    <property type="match status" value="1"/>
</dbReference>
<evidence type="ECO:0000313" key="3">
    <source>
        <dbReference type="EMBL" id="RDG39415.1"/>
    </source>
</evidence>
<name>A0A370BJ58_9ACTN</name>
<dbReference type="AlphaFoldDB" id="A0A370BJ58"/>
<dbReference type="GO" id="GO:0043456">
    <property type="term" value="P:regulation of pentose-phosphate shunt"/>
    <property type="evidence" value="ECO:0007669"/>
    <property type="project" value="TreeGrafter"/>
</dbReference>
<feature type="compositionally biased region" description="Basic residues" evidence="2">
    <location>
        <begin position="30"/>
        <end position="40"/>
    </location>
</feature>
<dbReference type="EMBL" id="QQNA01000021">
    <property type="protein sequence ID" value="RDG39415.1"/>
    <property type="molecule type" value="Genomic_DNA"/>
</dbReference>
<dbReference type="Gene3D" id="3.40.50.1240">
    <property type="entry name" value="Phosphoglycerate mutase-like"/>
    <property type="match status" value="1"/>
</dbReference>
<dbReference type="InterPro" id="IPR029033">
    <property type="entry name" value="His_PPase_superfam"/>
</dbReference>
<dbReference type="GO" id="GO:0005829">
    <property type="term" value="C:cytosol"/>
    <property type="evidence" value="ECO:0007669"/>
    <property type="project" value="TreeGrafter"/>
</dbReference>
<organism evidence="3 4">
    <name type="scientific">Streptomyces corynorhini</name>
    <dbReference type="NCBI Taxonomy" id="2282652"/>
    <lineage>
        <taxon>Bacteria</taxon>
        <taxon>Bacillati</taxon>
        <taxon>Actinomycetota</taxon>
        <taxon>Actinomycetes</taxon>
        <taxon>Kitasatosporales</taxon>
        <taxon>Streptomycetaceae</taxon>
        <taxon>Streptomyces</taxon>
    </lineage>
</organism>
<dbReference type="InterPro" id="IPR013078">
    <property type="entry name" value="His_Pase_superF_clade-1"/>
</dbReference>
<comment type="caution">
    <text evidence="3">The sequence shown here is derived from an EMBL/GenBank/DDBJ whole genome shotgun (WGS) entry which is preliminary data.</text>
</comment>
<dbReference type="PANTHER" id="PTHR46517:SF1">
    <property type="entry name" value="FRUCTOSE-2,6-BISPHOSPHATASE TIGAR"/>
    <property type="match status" value="1"/>
</dbReference>
<keyword evidence="1" id="KW-0378">Hydrolase</keyword>
<dbReference type="Proteomes" id="UP000253741">
    <property type="component" value="Unassembled WGS sequence"/>
</dbReference>
<evidence type="ECO:0000256" key="2">
    <source>
        <dbReference type="SAM" id="MobiDB-lite"/>
    </source>
</evidence>
<keyword evidence="4" id="KW-1185">Reference proteome</keyword>